<accession>A0A4Y2VNF7</accession>
<evidence type="ECO:0000313" key="2">
    <source>
        <dbReference type="Proteomes" id="UP000499080"/>
    </source>
</evidence>
<comment type="caution">
    <text evidence="1">The sequence shown here is derived from an EMBL/GenBank/DDBJ whole genome shotgun (WGS) entry which is preliminary data.</text>
</comment>
<proteinExistence type="predicted"/>
<organism evidence="1 2">
    <name type="scientific">Araneus ventricosus</name>
    <name type="common">Orbweaver spider</name>
    <name type="synonym">Epeira ventricosa</name>
    <dbReference type="NCBI Taxonomy" id="182803"/>
    <lineage>
        <taxon>Eukaryota</taxon>
        <taxon>Metazoa</taxon>
        <taxon>Ecdysozoa</taxon>
        <taxon>Arthropoda</taxon>
        <taxon>Chelicerata</taxon>
        <taxon>Arachnida</taxon>
        <taxon>Araneae</taxon>
        <taxon>Araneomorphae</taxon>
        <taxon>Entelegynae</taxon>
        <taxon>Araneoidea</taxon>
        <taxon>Araneidae</taxon>
        <taxon>Araneus</taxon>
    </lineage>
</organism>
<gene>
    <name evidence="1" type="ORF">AVEN_229889_1</name>
</gene>
<feature type="non-terminal residue" evidence="1">
    <location>
        <position position="1"/>
    </location>
</feature>
<dbReference type="Proteomes" id="UP000499080">
    <property type="component" value="Unassembled WGS sequence"/>
</dbReference>
<keyword evidence="2" id="KW-1185">Reference proteome</keyword>
<sequence>LARSFVMNNPAAENALSASPDVVGIVFKASPSFIIFDDRFSVESNNCNSFFPIFLKLELLLVIQRKPLSWNG</sequence>
<evidence type="ECO:0000313" key="1">
    <source>
        <dbReference type="EMBL" id="GBO26142.1"/>
    </source>
</evidence>
<name>A0A4Y2VNF7_ARAVE</name>
<dbReference type="AlphaFoldDB" id="A0A4Y2VNF7"/>
<protein>
    <submittedName>
        <fullName evidence="1">Uncharacterized protein</fullName>
    </submittedName>
</protein>
<dbReference type="EMBL" id="BGPR01049159">
    <property type="protein sequence ID" value="GBO26142.1"/>
    <property type="molecule type" value="Genomic_DNA"/>
</dbReference>
<reference evidence="1 2" key="1">
    <citation type="journal article" date="2019" name="Sci. Rep.">
        <title>Orb-weaving spider Araneus ventricosus genome elucidates the spidroin gene catalogue.</title>
        <authorList>
            <person name="Kono N."/>
            <person name="Nakamura H."/>
            <person name="Ohtoshi R."/>
            <person name="Moran D.A.P."/>
            <person name="Shinohara A."/>
            <person name="Yoshida Y."/>
            <person name="Fujiwara M."/>
            <person name="Mori M."/>
            <person name="Tomita M."/>
            <person name="Arakawa K."/>
        </authorList>
    </citation>
    <scope>NUCLEOTIDE SEQUENCE [LARGE SCALE GENOMIC DNA]</scope>
</reference>